<evidence type="ECO:0000256" key="2">
    <source>
        <dbReference type="ARBA" id="ARBA00022448"/>
    </source>
</evidence>
<comment type="caution">
    <text evidence="8">Lacks conserved residue(s) required for the propagation of feature annotation.</text>
</comment>
<dbReference type="GO" id="GO:0016192">
    <property type="term" value="P:vesicle-mediated transport"/>
    <property type="evidence" value="ECO:0007669"/>
    <property type="project" value="InterPro"/>
</dbReference>
<proteinExistence type="inferred from homology"/>
<keyword evidence="8" id="KW-0333">Golgi apparatus</keyword>
<evidence type="ECO:0000256" key="7">
    <source>
        <dbReference type="ARBA" id="ARBA00025800"/>
    </source>
</evidence>
<feature type="transmembrane region" description="Helical" evidence="8">
    <location>
        <begin position="189"/>
        <end position="208"/>
    </location>
</feature>
<dbReference type="Pfam" id="PF04178">
    <property type="entry name" value="Got1"/>
    <property type="match status" value="1"/>
</dbReference>
<accession>A0A4P9Z8G3</accession>
<keyword evidence="3 8" id="KW-0812">Transmembrane</keyword>
<dbReference type="GO" id="GO:0000139">
    <property type="term" value="C:Golgi membrane"/>
    <property type="evidence" value="ECO:0007669"/>
    <property type="project" value="UniProtKB-SubCell"/>
</dbReference>
<feature type="transmembrane region" description="Helical" evidence="8">
    <location>
        <begin position="73"/>
        <end position="97"/>
    </location>
</feature>
<dbReference type="Proteomes" id="UP000268321">
    <property type="component" value="Unassembled WGS sequence"/>
</dbReference>
<dbReference type="EMBL" id="ML004526">
    <property type="protein sequence ID" value="RKP28975.1"/>
    <property type="molecule type" value="Genomic_DNA"/>
</dbReference>
<evidence type="ECO:0000256" key="5">
    <source>
        <dbReference type="ARBA" id="ARBA00022989"/>
    </source>
</evidence>
<feature type="transmembrane region" description="Helical" evidence="8">
    <location>
        <begin position="162"/>
        <end position="183"/>
    </location>
</feature>
<protein>
    <recommendedName>
        <fullName evidence="8">Protein transport protein SFT2</fullName>
    </recommendedName>
</protein>
<comment type="similarity">
    <text evidence="7 8">Belongs to the SFT2 family.</text>
</comment>
<evidence type="ECO:0000256" key="8">
    <source>
        <dbReference type="RuleBase" id="RU363111"/>
    </source>
</evidence>
<keyword evidence="4 8" id="KW-0653">Protein transport</keyword>
<comment type="subcellular location">
    <subcellularLocation>
        <location evidence="8">Golgi apparatus membrane</location>
        <topology evidence="8">Multi-pass membrane protein</topology>
    </subcellularLocation>
    <subcellularLocation>
        <location evidence="1">Membrane</location>
        <topology evidence="1">Multi-pass membrane protein</topology>
    </subcellularLocation>
</comment>
<sequence>MSQPESDFRAQFRNWTSRINTQTADSSFPAFLEWTDYVKSGANNLYDSLPIYNTSTLASQEPLWFQLSRSERIIGFGCCLGASILCFMLSFFMFPVLALKPTKFAFLWLMGSLLFVVSFGILQGPNAYLRHIFSTGRVVFTCVFFGSVLTTMYCAAILKSTVLTIMASVVEVFAIIYYAFSYFPFGATTITWFTSYLAGYVGGIFGALL</sequence>
<dbReference type="AlphaFoldDB" id="A0A4P9Z8G3"/>
<dbReference type="PANTHER" id="PTHR23137">
    <property type="entry name" value="VESICLE TRANSPORT PROTEIN-RELATED"/>
    <property type="match status" value="1"/>
</dbReference>
<dbReference type="InterPro" id="IPR011691">
    <property type="entry name" value="Vesicle_transpt_SFT2"/>
</dbReference>
<organism evidence="9 10">
    <name type="scientific">Metschnikowia bicuspidata</name>
    <dbReference type="NCBI Taxonomy" id="27322"/>
    <lineage>
        <taxon>Eukaryota</taxon>
        <taxon>Fungi</taxon>
        <taxon>Dikarya</taxon>
        <taxon>Ascomycota</taxon>
        <taxon>Saccharomycotina</taxon>
        <taxon>Pichiomycetes</taxon>
        <taxon>Metschnikowiaceae</taxon>
        <taxon>Metschnikowia</taxon>
    </lineage>
</organism>
<keyword evidence="10" id="KW-1185">Reference proteome</keyword>
<name>A0A4P9Z8G3_9ASCO</name>
<evidence type="ECO:0000313" key="10">
    <source>
        <dbReference type="Proteomes" id="UP000268321"/>
    </source>
</evidence>
<reference evidence="10" key="1">
    <citation type="journal article" date="2018" name="Nat. Microbiol.">
        <title>Leveraging single-cell genomics to expand the fungal tree of life.</title>
        <authorList>
            <person name="Ahrendt S.R."/>
            <person name="Quandt C.A."/>
            <person name="Ciobanu D."/>
            <person name="Clum A."/>
            <person name="Salamov A."/>
            <person name="Andreopoulos B."/>
            <person name="Cheng J.F."/>
            <person name="Woyke T."/>
            <person name="Pelin A."/>
            <person name="Henrissat B."/>
            <person name="Reynolds N.K."/>
            <person name="Benny G.L."/>
            <person name="Smith M.E."/>
            <person name="James T.Y."/>
            <person name="Grigoriev I.V."/>
        </authorList>
    </citation>
    <scope>NUCLEOTIDE SEQUENCE [LARGE SCALE GENOMIC DNA]</scope>
    <source>
        <strain evidence="10">Baker2002</strain>
    </source>
</reference>
<keyword evidence="6 8" id="KW-0472">Membrane</keyword>
<evidence type="ECO:0000256" key="6">
    <source>
        <dbReference type="ARBA" id="ARBA00023136"/>
    </source>
</evidence>
<feature type="transmembrane region" description="Helical" evidence="8">
    <location>
        <begin position="104"/>
        <end position="122"/>
    </location>
</feature>
<comment type="function">
    <text evidence="8">Nonessential protein required for the fusion of transport vesicles derived from the endocytic pathway with the Golgi complex.</text>
</comment>
<dbReference type="GO" id="GO:0015031">
    <property type="term" value="P:protein transport"/>
    <property type="evidence" value="ECO:0007669"/>
    <property type="project" value="UniProtKB-KW"/>
</dbReference>
<dbReference type="PANTHER" id="PTHR23137:SF36">
    <property type="entry name" value="VESICLE TRANSPORT PROTEIN SFT2C"/>
    <property type="match status" value="1"/>
</dbReference>
<gene>
    <name evidence="9" type="ORF">METBISCDRAFT_19761</name>
</gene>
<feature type="transmembrane region" description="Helical" evidence="8">
    <location>
        <begin position="134"/>
        <end position="155"/>
    </location>
</feature>
<evidence type="ECO:0000256" key="4">
    <source>
        <dbReference type="ARBA" id="ARBA00022927"/>
    </source>
</evidence>
<dbReference type="OrthoDB" id="660759at2759"/>
<keyword evidence="2 8" id="KW-0813">Transport</keyword>
<keyword evidence="5 8" id="KW-1133">Transmembrane helix</keyword>
<evidence type="ECO:0000256" key="1">
    <source>
        <dbReference type="ARBA" id="ARBA00004141"/>
    </source>
</evidence>
<dbReference type="InterPro" id="IPR007305">
    <property type="entry name" value="Vesicle_transpt_Got1/SFT2"/>
</dbReference>
<evidence type="ECO:0000313" key="9">
    <source>
        <dbReference type="EMBL" id="RKP28975.1"/>
    </source>
</evidence>
<evidence type="ECO:0000256" key="3">
    <source>
        <dbReference type="ARBA" id="ARBA00022692"/>
    </source>
</evidence>